<organism evidence="3 4">
    <name type="scientific">Holothuria leucospilota</name>
    <name type="common">Black long sea cucumber</name>
    <name type="synonym">Mertensiothuria leucospilota</name>
    <dbReference type="NCBI Taxonomy" id="206669"/>
    <lineage>
        <taxon>Eukaryota</taxon>
        <taxon>Metazoa</taxon>
        <taxon>Echinodermata</taxon>
        <taxon>Eleutherozoa</taxon>
        <taxon>Echinozoa</taxon>
        <taxon>Holothuroidea</taxon>
        <taxon>Aspidochirotacea</taxon>
        <taxon>Aspidochirotida</taxon>
        <taxon>Holothuriidae</taxon>
        <taxon>Holothuria</taxon>
    </lineage>
</organism>
<feature type="region of interest" description="Disordered" evidence="1">
    <location>
        <begin position="315"/>
        <end position="355"/>
    </location>
</feature>
<proteinExistence type="predicted"/>
<dbReference type="InterPro" id="IPR007330">
    <property type="entry name" value="MIT_dom"/>
</dbReference>
<dbReference type="Proteomes" id="UP001152320">
    <property type="component" value="Chromosome 15"/>
</dbReference>
<dbReference type="GO" id="GO:0005886">
    <property type="term" value="C:plasma membrane"/>
    <property type="evidence" value="ECO:0007669"/>
    <property type="project" value="TreeGrafter"/>
</dbReference>
<dbReference type="SMART" id="SM00745">
    <property type="entry name" value="MIT"/>
    <property type="match status" value="1"/>
</dbReference>
<evidence type="ECO:0000256" key="1">
    <source>
        <dbReference type="SAM" id="MobiDB-lite"/>
    </source>
</evidence>
<evidence type="ECO:0000313" key="3">
    <source>
        <dbReference type="EMBL" id="KAJ8028469.1"/>
    </source>
</evidence>
<feature type="region of interest" description="Disordered" evidence="1">
    <location>
        <begin position="1"/>
        <end position="25"/>
    </location>
</feature>
<dbReference type="Pfam" id="PF06911">
    <property type="entry name" value="Senescence"/>
    <property type="match status" value="1"/>
</dbReference>
<dbReference type="AlphaFoldDB" id="A0A9Q1GZ92"/>
<accession>A0A9Q1GZ92</accession>
<dbReference type="GO" id="GO:0051301">
    <property type="term" value="P:cell division"/>
    <property type="evidence" value="ECO:0007669"/>
    <property type="project" value="TreeGrafter"/>
</dbReference>
<feature type="compositionally biased region" description="Polar residues" evidence="1">
    <location>
        <begin position="118"/>
        <end position="147"/>
    </location>
</feature>
<evidence type="ECO:0000313" key="4">
    <source>
        <dbReference type="Proteomes" id="UP001152320"/>
    </source>
</evidence>
<feature type="region of interest" description="Disordered" evidence="1">
    <location>
        <begin position="118"/>
        <end position="163"/>
    </location>
</feature>
<dbReference type="EMBL" id="JAIZAY010000015">
    <property type="protein sequence ID" value="KAJ8028469.1"/>
    <property type="molecule type" value="Genomic_DNA"/>
</dbReference>
<reference evidence="3" key="1">
    <citation type="submission" date="2021-10" db="EMBL/GenBank/DDBJ databases">
        <title>Tropical sea cucumber genome reveals ecological adaptation and Cuvierian tubules defense mechanism.</title>
        <authorList>
            <person name="Chen T."/>
        </authorList>
    </citation>
    <scope>NUCLEOTIDE SEQUENCE</scope>
    <source>
        <strain evidence="3">Nanhai2018</strain>
        <tissue evidence="3">Muscle</tissue>
    </source>
</reference>
<protein>
    <submittedName>
        <fullName evidence="3">Spartin</fullName>
    </submittedName>
</protein>
<dbReference type="InterPro" id="IPR045036">
    <property type="entry name" value="Spartin-like"/>
</dbReference>
<dbReference type="GO" id="GO:0030514">
    <property type="term" value="P:negative regulation of BMP signaling pathway"/>
    <property type="evidence" value="ECO:0007669"/>
    <property type="project" value="TreeGrafter"/>
</dbReference>
<name>A0A9Q1GZ92_HOLLE</name>
<dbReference type="OrthoDB" id="20821at2759"/>
<comment type="caution">
    <text evidence="3">The sequence shown here is derived from an EMBL/GenBank/DDBJ whole genome shotgun (WGS) entry which is preliminary data.</text>
</comment>
<keyword evidence="4" id="KW-1185">Reference proteome</keyword>
<dbReference type="PANTHER" id="PTHR21068">
    <property type="entry name" value="SPARTIN"/>
    <property type="match status" value="1"/>
</dbReference>
<feature type="domain" description="MIT" evidence="2">
    <location>
        <begin position="32"/>
        <end position="110"/>
    </location>
</feature>
<feature type="compositionally biased region" description="Basic and acidic residues" evidence="1">
    <location>
        <begin position="326"/>
        <end position="337"/>
    </location>
</feature>
<dbReference type="Gene3D" id="1.20.58.80">
    <property type="entry name" value="Phosphotransferase system, lactose/cellobiose-type IIA subunit"/>
    <property type="match status" value="1"/>
</dbReference>
<sequence length="581" mass="63532">MAEAVRGRVRSSDGDLNRSSGSDLEEQAFQEIKKNHDKTHADVKLALNYDERGLLVKAIEFYQRALKAIAKGLSFNLDGSEHTGDRWEQAKKLQEKMRKTAHQIKSRLEALEKEFRPLQTNQEQSSTSHGANVNGSVPQTNGRNNTSVPPPYEIDPATRGWSEREARELSMNMSIERDLNDICEPPSYEETMEDAYEIYGIAEGVQIYFISSAGYVSAPSYPSNLKIYKFFDEEKVRVTGQPPAFLQVGEWLYPLVPGRSPALRSDDGAYIFPDCESPDRGACVGVIIPPNLSSTKLKQFQDTIKELTALRTQSSVASGEAAATRPAERRPAISQEERMDEGETEDNRQDSETSISTTIAKGIETGASWLSWGLGKGAVLGGNLISKGAGQLKKHIKPSEEPKEVDEKYQKGVHYARKATGAVVTVSGVVIDGLCYMTTKLGEVAAPVIREQTDKLIKKGDDGQENGKWSKAAYGVAEVAGSGLVGFGVIYSSLESAAKSLAKSIHNSTVQVVQHRYGDDAAKLTDNSMATVGNVGVSVYNFKNLGVKAIAKRTAKDTGKALVKEYQSDKQQPKNDDLNLL</sequence>
<dbReference type="InterPro" id="IPR009686">
    <property type="entry name" value="Senescence/spartin_C"/>
</dbReference>
<evidence type="ECO:0000259" key="2">
    <source>
        <dbReference type="SMART" id="SM00745"/>
    </source>
</evidence>
<dbReference type="PANTHER" id="PTHR21068:SF43">
    <property type="entry name" value="SPARTIN"/>
    <property type="match status" value="1"/>
</dbReference>
<gene>
    <name evidence="3" type="ORF">HOLleu_30704</name>
</gene>